<dbReference type="AlphaFoldDB" id="A0A1F7GDS0"/>
<dbReference type="InterPro" id="IPR013221">
    <property type="entry name" value="Mur_ligase_cen"/>
</dbReference>
<accession>A0A1F7GDS0</accession>
<dbReference type="EMBL" id="MFZF01000007">
    <property type="protein sequence ID" value="OGK17006.1"/>
    <property type="molecule type" value="Genomic_DNA"/>
</dbReference>
<protein>
    <recommendedName>
        <fullName evidence="7">UDP-N-acetylmuramoyl-L-alanyl-D-glutamate--2, 6-diaminopimelate ligase</fullName>
    </recommendedName>
</protein>
<keyword evidence="2" id="KW-0573">Peptidoglycan synthesis</keyword>
<evidence type="ECO:0000259" key="3">
    <source>
        <dbReference type="Pfam" id="PF02875"/>
    </source>
</evidence>
<evidence type="ECO:0000313" key="6">
    <source>
        <dbReference type="Proteomes" id="UP000178372"/>
    </source>
</evidence>
<gene>
    <name evidence="5" type="ORF">A2690_02440</name>
</gene>
<dbReference type="UniPathway" id="UPA00219"/>
<feature type="domain" description="Mur ligase C-terminal" evidence="3">
    <location>
        <begin position="238"/>
        <end position="381"/>
    </location>
</feature>
<dbReference type="SUPFAM" id="SSF53623">
    <property type="entry name" value="MurD-like peptide ligases, catalytic domain"/>
    <property type="match status" value="1"/>
</dbReference>
<organism evidence="5 6">
    <name type="scientific">Candidatus Roizmanbacteria bacterium RIFCSPHIGHO2_01_FULL_39_12b</name>
    <dbReference type="NCBI Taxonomy" id="1802030"/>
    <lineage>
        <taxon>Bacteria</taxon>
        <taxon>Candidatus Roizmaniibacteriota</taxon>
    </lineage>
</organism>
<evidence type="ECO:0000313" key="5">
    <source>
        <dbReference type="EMBL" id="OGK17006.1"/>
    </source>
</evidence>
<evidence type="ECO:0000259" key="4">
    <source>
        <dbReference type="Pfam" id="PF08245"/>
    </source>
</evidence>
<dbReference type="NCBIfam" id="TIGR01085">
    <property type="entry name" value="murE"/>
    <property type="match status" value="1"/>
</dbReference>
<comment type="similarity">
    <text evidence="1">Belongs to the MurCDEF family. MurE subfamily.</text>
</comment>
<dbReference type="GO" id="GO:0016881">
    <property type="term" value="F:acid-amino acid ligase activity"/>
    <property type="evidence" value="ECO:0007669"/>
    <property type="project" value="InterPro"/>
</dbReference>
<dbReference type="InterPro" id="IPR036615">
    <property type="entry name" value="Mur_ligase_C_dom_sf"/>
</dbReference>
<dbReference type="InterPro" id="IPR004101">
    <property type="entry name" value="Mur_ligase_C"/>
</dbReference>
<dbReference type="Gene3D" id="3.90.190.20">
    <property type="entry name" value="Mur ligase, C-terminal domain"/>
    <property type="match status" value="1"/>
</dbReference>
<keyword evidence="2" id="KW-0132">Cell division</keyword>
<evidence type="ECO:0000256" key="1">
    <source>
        <dbReference type="ARBA" id="ARBA00005898"/>
    </source>
</evidence>
<sequence>MNFLKRIFHIFEGILAEIIFGFPSKRIKIIGVTGTDGKTTTSHLIYHILKSCDHKPSMISSIYADTGDTTYDTGFHTTTPRPIAVRKFLKAAVQSRCDYFILETTSHALSQGRVWGIPYQAGVITNVTHEHQLHHKSFDNYLRSKVKLLIKSKNAYVNKDMQAYKSVRDELKKRQKSFFTYTTKSVGADFTWPKDLITHLNGEYNRQNVMAAYSVVSDIGVTDAEFIKALKSFKLPQGRFDVVYNKSFTVIIDFAHTPNSVNQILSAVRENYYKKGKSIIHVFGSASERDDSKRPLMGRESARLSDKIILTEEDRRREDISKIFSEIEKGILKEKFTYLNDEEFSKTSKKKIYTKVPNRYDAISLGISVLKPGDIFITTGKSHEKSLNRDGVEEPWDEYDAVRMALKKYFSINL</sequence>
<feature type="domain" description="Mur ligase central" evidence="4">
    <location>
        <begin position="32"/>
        <end position="202"/>
    </location>
</feature>
<proteinExistence type="inferred from homology"/>
<comment type="pathway">
    <text evidence="2">Cell wall biogenesis; peptidoglycan biosynthesis.</text>
</comment>
<comment type="caution">
    <text evidence="5">The sequence shown here is derived from an EMBL/GenBank/DDBJ whole genome shotgun (WGS) entry which is preliminary data.</text>
</comment>
<dbReference type="SUPFAM" id="SSF53244">
    <property type="entry name" value="MurD-like peptide ligases, peptide-binding domain"/>
    <property type="match status" value="1"/>
</dbReference>
<keyword evidence="2" id="KW-0131">Cell cycle</keyword>
<name>A0A1F7GDS0_9BACT</name>
<dbReference type="InterPro" id="IPR036565">
    <property type="entry name" value="Mur-like_cat_sf"/>
</dbReference>
<dbReference type="GO" id="GO:0008360">
    <property type="term" value="P:regulation of cell shape"/>
    <property type="evidence" value="ECO:0007669"/>
    <property type="project" value="UniProtKB-KW"/>
</dbReference>
<dbReference type="PANTHER" id="PTHR23135:SF4">
    <property type="entry name" value="UDP-N-ACETYLMURAMOYL-L-ALANYL-D-GLUTAMATE--2,6-DIAMINOPIMELATE LIGASE MURE HOMOLOG, CHLOROPLASTIC"/>
    <property type="match status" value="1"/>
</dbReference>
<dbReference type="GO" id="GO:0005524">
    <property type="term" value="F:ATP binding"/>
    <property type="evidence" value="ECO:0007669"/>
    <property type="project" value="InterPro"/>
</dbReference>
<dbReference type="GO" id="GO:0009252">
    <property type="term" value="P:peptidoglycan biosynthetic process"/>
    <property type="evidence" value="ECO:0007669"/>
    <property type="project" value="UniProtKB-UniPathway"/>
</dbReference>
<dbReference type="Proteomes" id="UP000178372">
    <property type="component" value="Unassembled WGS sequence"/>
</dbReference>
<reference evidence="5 6" key="1">
    <citation type="journal article" date="2016" name="Nat. Commun.">
        <title>Thousands of microbial genomes shed light on interconnected biogeochemical processes in an aquifer system.</title>
        <authorList>
            <person name="Anantharaman K."/>
            <person name="Brown C.T."/>
            <person name="Hug L.A."/>
            <person name="Sharon I."/>
            <person name="Castelle C.J."/>
            <person name="Probst A.J."/>
            <person name="Thomas B.C."/>
            <person name="Singh A."/>
            <person name="Wilkins M.J."/>
            <person name="Karaoz U."/>
            <person name="Brodie E.L."/>
            <person name="Williams K.H."/>
            <person name="Hubbard S.S."/>
            <person name="Banfield J.F."/>
        </authorList>
    </citation>
    <scope>NUCLEOTIDE SEQUENCE [LARGE SCALE GENOMIC DNA]</scope>
</reference>
<dbReference type="Pfam" id="PF08245">
    <property type="entry name" value="Mur_ligase_M"/>
    <property type="match status" value="1"/>
</dbReference>
<keyword evidence="2" id="KW-0133">Cell shape</keyword>
<evidence type="ECO:0000256" key="2">
    <source>
        <dbReference type="RuleBase" id="RU004135"/>
    </source>
</evidence>
<dbReference type="GO" id="GO:0071555">
    <property type="term" value="P:cell wall organization"/>
    <property type="evidence" value="ECO:0007669"/>
    <property type="project" value="UniProtKB-KW"/>
</dbReference>
<dbReference type="GO" id="GO:0051301">
    <property type="term" value="P:cell division"/>
    <property type="evidence" value="ECO:0007669"/>
    <property type="project" value="UniProtKB-KW"/>
</dbReference>
<keyword evidence="2" id="KW-0961">Cell wall biogenesis/degradation</keyword>
<dbReference type="PANTHER" id="PTHR23135">
    <property type="entry name" value="MUR LIGASE FAMILY MEMBER"/>
    <property type="match status" value="1"/>
</dbReference>
<dbReference type="Gene3D" id="3.40.1190.10">
    <property type="entry name" value="Mur-like, catalytic domain"/>
    <property type="match status" value="1"/>
</dbReference>
<evidence type="ECO:0008006" key="7">
    <source>
        <dbReference type="Google" id="ProtNLM"/>
    </source>
</evidence>
<comment type="subcellular location">
    <subcellularLocation>
        <location evidence="2">Cytoplasm</location>
    </subcellularLocation>
</comment>
<dbReference type="Pfam" id="PF02875">
    <property type="entry name" value="Mur_ligase_C"/>
    <property type="match status" value="1"/>
</dbReference>
<dbReference type="GO" id="GO:0005737">
    <property type="term" value="C:cytoplasm"/>
    <property type="evidence" value="ECO:0007669"/>
    <property type="project" value="UniProtKB-SubCell"/>
</dbReference>
<dbReference type="InterPro" id="IPR005761">
    <property type="entry name" value="UDP-N-AcMur-Glu-dNH2Pim_ligase"/>
</dbReference>